<dbReference type="Gene3D" id="3.20.20.70">
    <property type="entry name" value="Aldolase class I"/>
    <property type="match status" value="1"/>
</dbReference>
<dbReference type="GO" id="GO:0006207">
    <property type="term" value="P:'de novo' pyrimidine nucleobase biosynthetic process"/>
    <property type="evidence" value="ECO:0007669"/>
    <property type="project" value="InterPro"/>
</dbReference>
<keyword evidence="9" id="KW-0479">Metal-binding</keyword>
<dbReference type="GO" id="GO:0004152">
    <property type="term" value="F:dihydroorotate dehydrogenase activity"/>
    <property type="evidence" value="ECO:0007669"/>
    <property type="project" value="UniProtKB-ARBA"/>
</dbReference>
<evidence type="ECO:0000256" key="3">
    <source>
        <dbReference type="ARBA" id="ARBA00004668"/>
    </source>
</evidence>
<comment type="function">
    <text evidence="18">Involved in pyrimidine base degradation. Catalyzes the reduction of uracil and thymine.</text>
</comment>
<evidence type="ECO:0000256" key="6">
    <source>
        <dbReference type="ARBA" id="ARBA00022485"/>
    </source>
</evidence>
<comment type="cofactor">
    <cofactor evidence="18">
        <name>[4Fe-4S] cluster</name>
        <dbReference type="ChEBI" id="CHEBI:49883"/>
    </cofactor>
    <text evidence="18">Binds 4 [4Fe-4S] clusters. Contains approximately 16 iron atoms per subunit.</text>
</comment>
<dbReference type="GO" id="GO:0044205">
    <property type="term" value="P:'de novo' UMP biosynthetic process"/>
    <property type="evidence" value="ECO:0007669"/>
    <property type="project" value="UniProtKB-UniPathway"/>
</dbReference>
<dbReference type="GO" id="GO:0050661">
    <property type="term" value="F:NADP binding"/>
    <property type="evidence" value="ECO:0007669"/>
    <property type="project" value="TreeGrafter"/>
</dbReference>
<dbReference type="SUPFAM" id="SSF54862">
    <property type="entry name" value="4Fe-4S ferredoxins"/>
    <property type="match status" value="1"/>
</dbReference>
<dbReference type="Gene3D" id="3.50.50.60">
    <property type="entry name" value="FAD/NAD(P)-binding domain"/>
    <property type="match status" value="2"/>
</dbReference>
<evidence type="ECO:0000256" key="13">
    <source>
        <dbReference type="ARBA" id="ARBA00022857"/>
    </source>
</evidence>
<dbReference type="Proteomes" id="UP000594260">
    <property type="component" value="Unplaced"/>
</dbReference>
<keyword evidence="10" id="KW-0677">Repeat</keyword>
<organism evidence="20 21">
    <name type="scientific">Varroa destructor</name>
    <name type="common">Honeybee mite</name>
    <dbReference type="NCBI Taxonomy" id="109461"/>
    <lineage>
        <taxon>Eukaryota</taxon>
        <taxon>Metazoa</taxon>
        <taxon>Ecdysozoa</taxon>
        <taxon>Arthropoda</taxon>
        <taxon>Chelicerata</taxon>
        <taxon>Arachnida</taxon>
        <taxon>Acari</taxon>
        <taxon>Parasitiformes</taxon>
        <taxon>Mesostigmata</taxon>
        <taxon>Gamasina</taxon>
        <taxon>Dermanyssoidea</taxon>
        <taxon>Varroidae</taxon>
        <taxon>Varroa</taxon>
    </lineage>
</organism>
<keyword evidence="15 18" id="KW-0408">Iron</keyword>
<comment type="cofactor">
    <cofactor evidence="1 18">
        <name>FMN</name>
        <dbReference type="ChEBI" id="CHEBI:58210"/>
    </cofactor>
</comment>
<dbReference type="SUPFAM" id="SSF51395">
    <property type="entry name" value="FMN-linked oxidoreductases"/>
    <property type="match status" value="1"/>
</dbReference>
<keyword evidence="8 18" id="KW-0288">FMN</keyword>
<dbReference type="Gene3D" id="3.30.70.20">
    <property type="match status" value="1"/>
</dbReference>
<evidence type="ECO:0000256" key="12">
    <source>
        <dbReference type="ARBA" id="ARBA00022827"/>
    </source>
</evidence>
<keyword evidence="11" id="KW-0547">Nucleotide-binding</keyword>
<evidence type="ECO:0000256" key="14">
    <source>
        <dbReference type="ARBA" id="ARBA00023002"/>
    </source>
</evidence>
<name>A0A7M7M9C8_VARDE</name>
<dbReference type="InterPro" id="IPR013785">
    <property type="entry name" value="Aldolase_TIM"/>
</dbReference>
<dbReference type="OMA" id="SIHCQLQ"/>
<dbReference type="GO" id="GO:0046872">
    <property type="term" value="F:metal ion binding"/>
    <property type="evidence" value="ECO:0007669"/>
    <property type="project" value="UniProtKB-KW"/>
</dbReference>
<evidence type="ECO:0000256" key="2">
    <source>
        <dbReference type="ARBA" id="ARBA00001974"/>
    </source>
</evidence>
<dbReference type="Pfam" id="PF14691">
    <property type="entry name" value="Fer4_20"/>
    <property type="match status" value="1"/>
</dbReference>
<accession>A0A7M7M9C8</accession>
<evidence type="ECO:0000256" key="17">
    <source>
        <dbReference type="ARBA" id="ARBA00052371"/>
    </source>
</evidence>
<dbReference type="CTD" id="31858"/>
<dbReference type="GO" id="GO:0002058">
    <property type="term" value="F:uracil binding"/>
    <property type="evidence" value="ECO:0007669"/>
    <property type="project" value="TreeGrafter"/>
</dbReference>
<dbReference type="InterPro" id="IPR005720">
    <property type="entry name" value="Dihydroorotate_DH_cat"/>
</dbReference>
<dbReference type="PANTHER" id="PTHR43073:SF2">
    <property type="entry name" value="DIHYDROPYRIMIDINE DEHYDROGENASE [NADP(+)]"/>
    <property type="match status" value="1"/>
</dbReference>
<dbReference type="KEGG" id="vde:111243771"/>
<dbReference type="InterPro" id="IPR001295">
    <property type="entry name" value="Dihydroorotate_DH_CS"/>
</dbReference>
<dbReference type="InterPro" id="IPR009051">
    <property type="entry name" value="Helical_ferredxn"/>
</dbReference>
<feature type="domain" description="4Fe-4S ferredoxin-type" evidence="19">
    <location>
        <begin position="975"/>
        <end position="1004"/>
    </location>
</feature>
<evidence type="ECO:0000256" key="9">
    <source>
        <dbReference type="ARBA" id="ARBA00022723"/>
    </source>
</evidence>
<dbReference type="EC" id="1.3.1.2" evidence="18"/>
<dbReference type="UniPathway" id="UPA00131"/>
<dbReference type="InterPro" id="IPR028261">
    <property type="entry name" value="DPD_II"/>
</dbReference>
<dbReference type="GO" id="GO:0019483">
    <property type="term" value="P:beta-alanine biosynthetic process"/>
    <property type="evidence" value="ECO:0007669"/>
    <property type="project" value="UniProtKB-UniPathway"/>
</dbReference>
<comment type="cofactor">
    <cofactor evidence="2 18">
        <name>FAD</name>
        <dbReference type="ChEBI" id="CHEBI:57692"/>
    </cofactor>
</comment>
<dbReference type="GO" id="GO:0051539">
    <property type="term" value="F:4 iron, 4 sulfur cluster binding"/>
    <property type="evidence" value="ECO:0007669"/>
    <property type="project" value="UniProtKB-KW"/>
</dbReference>
<dbReference type="PANTHER" id="PTHR43073">
    <property type="entry name" value="DIHYDROPYRIMIDINE DEHYDROGENASE [NADP(+)]"/>
    <property type="match status" value="1"/>
</dbReference>
<dbReference type="CDD" id="cd02940">
    <property type="entry name" value="DHPD_FMN"/>
    <property type="match status" value="1"/>
</dbReference>
<evidence type="ECO:0000313" key="21">
    <source>
        <dbReference type="Proteomes" id="UP000594260"/>
    </source>
</evidence>
<comment type="catalytic activity">
    <reaction evidence="17 18">
        <text>5,6-dihydrouracil + NADP(+) = uracil + NADPH + H(+)</text>
        <dbReference type="Rhea" id="RHEA:18093"/>
        <dbReference type="ChEBI" id="CHEBI:15378"/>
        <dbReference type="ChEBI" id="CHEBI:15901"/>
        <dbReference type="ChEBI" id="CHEBI:17568"/>
        <dbReference type="ChEBI" id="CHEBI:57783"/>
        <dbReference type="ChEBI" id="CHEBI:58349"/>
        <dbReference type="EC" id="1.3.1.2"/>
    </reaction>
</comment>
<dbReference type="InterPro" id="IPR036188">
    <property type="entry name" value="FAD/NAD-bd_sf"/>
</dbReference>
<evidence type="ECO:0000256" key="15">
    <source>
        <dbReference type="ARBA" id="ARBA00023004"/>
    </source>
</evidence>
<dbReference type="InterPro" id="IPR023753">
    <property type="entry name" value="FAD/NAD-binding_dom"/>
</dbReference>
<dbReference type="RefSeq" id="XP_022645559.1">
    <property type="nucleotide sequence ID" value="XM_022789824.1"/>
</dbReference>
<protein>
    <recommendedName>
        <fullName evidence="18">Dihydropyrimidine dehydrogenase [NADP(+)]</fullName>
        <shortName evidence="18">DHPDHase</shortName>
        <shortName evidence="18">DPD</shortName>
        <ecNumber evidence="18">1.3.1.2</ecNumber>
    </recommendedName>
    <alternativeName>
        <fullName evidence="18">Dihydrothymine dehydrogenase</fullName>
    </alternativeName>
    <alternativeName>
        <fullName evidence="18">Dihydrouracil dehydrogenase</fullName>
    </alternativeName>
</protein>
<keyword evidence="16" id="KW-0411">Iron-sulfur</keyword>
<dbReference type="Gene3D" id="1.10.1060.10">
    <property type="entry name" value="Alpha-helical ferredoxin"/>
    <property type="match status" value="1"/>
</dbReference>
<dbReference type="FunFam" id="1.10.1060.10:FF:000007">
    <property type="entry name" value="Dihydropyrimidine dehydrogenase [NADP(+)]"/>
    <property type="match status" value="1"/>
</dbReference>
<dbReference type="GO" id="GO:0006210">
    <property type="term" value="P:thymine catabolic process"/>
    <property type="evidence" value="ECO:0007669"/>
    <property type="project" value="TreeGrafter"/>
</dbReference>
<keyword evidence="7 18" id="KW-0285">Flavoprotein</keyword>
<evidence type="ECO:0000256" key="11">
    <source>
        <dbReference type="ARBA" id="ARBA00022741"/>
    </source>
</evidence>
<dbReference type="GO" id="GO:0006212">
    <property type="term" value="P:uracil catabolic process"/>
    <property type="evidence" value="ECO:0007669"/>
    <property type="project" value="TreeGrafter"/>
</dbReference>
<reference evidence="20" key="1">
    <citation type="submission" date="2021-01" db="UniProtKB">
        <authorList>
            <consortium name="EnsemblMetazoa"/>
        </authorList>
    </citation>
    <scope>IDENTIFICATION</scope>
</reference>
<dbReference type="FunFam" id="3.50.50.60:FF:000061">
    <property type="entry name" value="Dihydropyrimidine dehydrogenase [NADP(+)]"/>
    <property type="match status" value="1"/>
</dbReference>
<evidence type="ECO:0000256" key="16">
    <source>
        <dbReference type="ARBA" id="ARBA00023014"/>
    </source>
</evidence>
<feature type="domain" description="4Fe-4S ferredoxin-type" evidence="19">
    <location>
        <begin position="941"/>
        <end position="973"/>
    </location>
</feature>
<evidence type="ECO:0000256" key="10">
    <source>
        <dbReference type="ARBA" id="ARBA00022737"/>
    </source>
</evidence>
<dbReference type="OrthoDB" id="4327079at2759"/>
<keyword evidence="12 18" id="KW-0274">FAD</keyword>
<dbReference type="Pfam" id="PF01180">
    <property type="entry name" value="DHO_dh"/>
    <property type="match status" value="1"/>
</dbReference>
<dbReference type="FunFam" id="3.20.20.70:FF:000027">
    <property type="entry name" value="Dihydropyrimidine dehydrogenase [NADP(+)]"/>
    <property type="match status" value="1"/>
</dbReference>
<evidence type="ECO:0000313" key="20">
    <source>
        <dbReference type="EnsemblMetazoa" id="XP_022645559"/>
    </source>
</evidence>
<dbReference type="InParanoid" id="A0A7M7M9C8"/>
<dbReference type="EnsemblMetazoa" id="XM_022789824">
    <property type="protein sequence ID" value="XP_022645559"/>
    <property type="gene ID" value="LOC111243771"/>
</dbReference>
<dbReference type="UniPathway" id="UPA00070"/>
<comment type="pathway">
    <text evidence="3 18">Amino-acid biosynthesis; beta-alanine biosynthesis.</text>
</comment>
<dbReference type="InterPro" id="IPR017896">
    <property type="entry name" value="4Fe4S_Fe-S-bd"/>
</dbReference>
<dbReference type="PROSITE" id="PS00912">
    <property type="entry name" value="DHODEHASE_2"/>
    <property type="match status" value="1"/>
</dbReference>
<sequence>MAPINNGVLSVDPPDIENILALNPKVKHFANLVPSAQTRINKAHWKRNEDSKCKECKPLEKDFDDIKLTTLSERGALKEAWRCLKCADAPCQKSCPTQLDIKHFISCIANKNYYGAAKQIFSDNPLGLTCGMVCPTSDLCVGGCNLYATEEGPINIGGLQQFATDVFRRMKVPQVLPPDLPTNLPNSYKSKIALIGCGPASMSCATFLARMGYSNLTIFEKHSYFGGLSSAEIPQYRLPFKVVAFELQLVRDLGVKVEFNKELGKDYSIQSLKDEGYTAVFVGIGLPDPKYIPIFDGLDVESGYYSSKDFLYLVAAGSKPGMCACKSQKLPPLSGTVVVLGAGDTAFDCATSALRCGAKRVFVVFRKGFNNVRAVPEEMELAKMESCEFLPFMAPRSVERHPNGRLKSILFCRTEQLDDGSWVEDEEQTVRLKCNYIISAFGSTLSDKDVQVALAPLRMNRWGLPDVDPMKMTTSEPWVFAGGDIAGVAGTTVEAVNDGKTAAWTLHQYVQNLHGLTVPDVPCLPKFYTPIDSVDVSVTICGIKFKNPFGLASAPPTTTSAMIRRAFENGWGFALTKTFSLDKDVSTNVSPRIVRGITSGHQYGPNQGSFLNIELISEKTAAYWCGSVKELKKDYPDHVIIASIMCSYSEHDWVELAKMAEASGADALELNLSCPHGMGERGMGLACGQNPELVRSICKWVRAAVKVPFFAKLTPNVTNIVDIAKAAYEGKADGVTAVNTVSGLMNLNGQGDAWPAVGVEKRTTYGGMCGNAVRPIALRAVSAIAKALPGFPILATGGIDSADAALQFLRVGASALQICTSVQNQEFTVIDDYVTGLKANLYLKALQHCKEWDNQSPVIEPHQKGKPVLVLDVTLPNFGKFKKSKEELIAKRKMKLDLLDDIPEPLERPAPSEQVPQVADVVGKSLAKIGAFGQLDLKQQVVAVVNDDMCINCGKCYMACNDSGYQAIRFDAETHLPSITDACTGCTLCYSVCPIPECIQMVPRTTPHTPNRGIPFAETADFIKENFPSLSK</sequence>
<evidence type="ECO:0000259" key="19">
    <source>
        <dbReference type="PROSITE" id="PS51379"/>
    </source>
</evidence>
<dbReference type="AlphaFoldDB" id="A0A7M7M9C8"/>
<dbReference type="SUPFAM" id="SSF51971">
    <property type="entry name" value="Nucleotide-binding domain"/>
    <property type="match status" value="2"/>
</dbReference>
<evidence type="ECO:0000256" key="8">
    <source>
        <dbReference type="ARBA" id="ARBA00022643"/>
    </source>
</evidence>
<dbReference type="GO" id="GO:0017113">
    <property type="term" value="F:dihydropyrimidine dehydrogenase (NADP+) activity"/>
    <property type="evidence" value="ECO:0007669"/>
    <property type="project" value="UniProtKB-EC"/>
</dbReference>
<dbReference type="Pfam" id="PF07992">
    <property type="entry name" value="Pyr_redox_2"/>
    <property type="match status" value="1"/>
</dbReference>
<dbReference type="FunCoup" id="A0A7M7M9C8">
    <property type="interactions" value="169"/>
</dbReference>
<evidence type="ECO:0000256" key="1">
    <source>
        <dbReference type="ARBA" id="ARBA00001917"/>
    </source>
</evidence>
<dbReference type="PROSITE" id="PS51379">
    <property type="entry name" value="4FE4S_FER_2"/>
    <property type="match status" value="2"/>
</dbReference>
<evidence type="ECO:0000256" key="7">
    <source>
        <dbReference type="ARBA" id="ARBA00022630"/>
    </source>
</evidence>
<dbReference type="PROSITE" id="PS00198">
    <property type="entry name" value="4FE4S_FER_1"/>
    <property type="match status" value="1"/>
</dbReference>
<keyword evidence="6 18" id="KW-0004">4Fe-4S</keyword>
<keyword evidence="14 18" id="KW-0560">Oxidoreductase</keyword>
<dbReference type="GO" id="GO:0005829">
    <property type="term" value="C:cytosol"/>
    <property type="evidence" value="ECO:0007669"/>
    <property type="project" value="TreeGrafter"/>
</dbReference>
<keyword evidence="21" id="KW-1185">Reference proteome</keyword>
<evidence type="ECO:0000256" key="5">
    <source>
        <dbReference type="ARBA" id="ARBA00010804"/>
    </source>
</evidence>
<dbReference type="FunFam" id="3.30.70.20:FF:000023">
    <property type="entry name" value="Dihydropyrimidine dehydrogenase [NADP(+)]"/>
    <property type="match status" value="1"/>
</dbReference>
<comment type="pathway">
    <text evidence="4">Pyrimidine metabolism; UMP biosynthesis via de novo pathway.</text>
</comment>
<proteinExistence type="inferred from homology"/>
<dbReference type="SUPFAM" id="SSF46548">
    <property type="entry name" value="alpha-helical ferredoxin"/>
    <property type="match status" value="1"/>
</dbReference>
<comment type="similarity">
    <text evidence="5 18">Belongs to the dihydropyrimidine dehydrogenase family.</text>
</comment>
<dbReference type="GeneID" id="111243771"/>
<keyword evidence="13 18" id="KW-0521">NADP</keyword>
<dbReference type="InterPro" id="IPR017900">
    <property type="entry name" value="4Fe4S_Fe_S_CS"/>
</dbReference>
<evidence type="ECO:0000256" key="4">
    <source>
        <dbReference type="ARBA" id="ARBA00004725"/>
    </source>
</evidence>
<dbReference type="Pfam" id="PF14697">
    <property type="entry name" value="Fer4_21"/>
    <property type="match status" value="1"/>
</dbReference>
<dbReference type="PRINTS" id="PR00419">
    <property type="entry name" value="ADXRDTASE"/>
</dbReference>
<evidence type="ECO:0000256" key="18">
    <source>
        <dbReference type="RuleBase" id="RU364041"/>
    </source>
</evidence>